<dbReference type="Gene3D" id="3.40.630.190">
    <property type="entry name" value="LCP protein"/>
    <property type="match status" value="1"/>
</dbReference>
<dbReference type="Proteomes" id="UP000292373">
    <property type="component" value="Unassembled WGS sequence"/>
</dbReference>
<dbReference type="NCBIfam" id="TIGR00350">
    <property type="entry name" value="lytR_cpsA_psr"/>
    <property type="match status" value="1"/>
</dbReference>
<dbReference type="AlphaFoldDB" id="A0A4Q9KC00"/>
<keyword evidence="4" id="KW-1185">Reference proteome</keyword>
<gene>
    <name evidence="3" type="ORF">ET989_12255</name>
</gene>
<dbReference type="InterPro" id="IPR004474">
    <property type="entry name" value="LytR_CpsA_psr"/>
</dbReference>
<organism evidence="3 4">
    <name type="scientific">Propioniciclava sinopodophylli</name>
    <dbReference type="NCBI Taxonomy" id="1837344"/>
    <lineage>
        <taxon>Bacteria</taxon>
        <taxon>Bacillati</taxon>
        <taxon>Actinomycetota</taxon>
        <taxon>Actinomycetes</taxon>
        <taxon>Propionibacteriales</taxon>
        <taxon>Propionibacteriaceae</taxon>
        <taxon>Propioniciclava</taxon>
    </lineage>
</organism>
<accession>A0A4Q9KC00</accession>
<evidence type="ECO:0000256" key="1">
    <source>
        <dbReference type="ARBA" id="ARBA00006068"/>
    </source>
</evidence>
<sequence length="353" mass="37303">MRRVLLGLLAFVLVATLGVGGFYLWSVNQALSGIPREDLMPDNAPLTMDADVNQEPNVGIPQEEASEDGEGEVPLTNDDIPPIEGGIADPGGTINPGRPDVGAPGSLNYLLLGSDSRGSDRGRSDVMMLAHVPPSHDKVYLISFTRDMWVTIPGRGAAKINAGYAYGGVPLAVRTVENLIGTRIDHAVMINFGGFSGLTDALGGVTVNNKHATPGYPKGQITVSGEEALKYVRERYNVPGGDLGRAERQRAVVQGILSKMLSADVLANPAKFNQVVGQLGGFFTVDAGLTNQKIFETATSMRVTGTGDIVSLQAPIAGFGRSKGGQSINLVDWPKMRAMAEAIRTGTMGSYPR</sequence>
<dbReference type="EMBL" id="SDMQ01000013">
    <property type="protein sequence ID" value="TBT83238.1"/>
    <property type="molecule type" value="Genomic_DNA"/>
</dbReference>
<dbReference type="InterPro" id="IPR050922">
    <property type="entry name" value="LytR/CpsA/Psr_CW_biosynth"/>
</dbReference>
<name>A0A4Q9KC00_9ACTN</name>
<dbReference type="PANTHER" id="PTHR33392">
    <property type="entry name" value="POLYISOPRENYL-TEICHOIC ACID--PEPTIDOGLYCAN TEICHOIC ACID TRANSFERASE TAGU"/>
    <property type="match status" value="1"/>
</dbReference>
<proteinExistence type="inferred from homology"/>
<comment type="caution">
    <text evidence="3">The sequence shown here is derived from an EMBL/GenBank/DDBJ whole genome shotgun (WGS) entry which is preliminary data.</text>
</comment>
<evidence type="ECO:0000313" key="4">
    <source>
        <dbReference type="Proteomes" id="UP000292373"/>
    </source>
</evidence>
<evidence type="ECO:0000313" key="3">
    <source>
        <dbReference type="EMBL" id="TBT83238.1"/>
    </source>
</evidence>
<dbReference type="PANTHER" id="PTHR33392:SF6">
    <property type="entry name" value="POLYISOPRENYL-TEICHOIC ACID--PEPTIDOGLYCAN TEICHOIC ACID TRANSFERASE TAGU"/>
    <property type="match status" value="1"/>
</dbReference>
<comment type="similarity">
    <text evidence="1">Belongs to the LytR/CpsA/Psr (LCP) family.</text>
</comment>
<reference evidence="3 4" key="1">
    <citation type="submission" date="2019-01" db="EMBL/GenBank/DDBJ databases">
        <title>Lactibacter flavus gen. nov., sp. nov., a novel bacterium of the family Propionibacteriaceae isolated from raw milk and dairy products.</title>
        <authorList>
            <person name="Huptas C."/>
            <person name="Wenning M."/>
            <person name="Breitenwieser F."/>
            <person name="Doll E."/>
            <person name="Von Neubeck M."/>
            <person name="Busse H.-J."/>
            <person name="Scherer S."/>
        </authorList>
    </citation>
    <scope>NUCLEOTIDE SEQUENCE [LARGE SCALE GENOMIC DNA]</scope>
    <source>
        <strain evidence="3 4">KCTC 33808</strain>
    </source>
</reference>
<dbReference type="OrthoDB" id="9782542at2"/>
<dbReference type="RefSeq" id="WP_131169388.1">
    <property type="nucleotide sequence ID" value="NZ_CANLBI010000007.1"/>
</dbReference>
<feature type="domain" description="Cell envelope-related transcriptional attenuator" evidence="2">
    <location>
        <begin position="123"/>
        <end position="261"/>
    </location>
</feature>
<protein>
    <submittedName>
        <fullName evidence="3">LytR family transcriptional regulator</fullName>
    </submittedName>
</protein>
<evidence type="ECO:0000259" key="2">
    <source>
        <dbReference type="Pfam" id="PF03816"/>
    </source>
</evidence>
<dbReference type="Pfam" id="PF03816">
    <property type="entry name" value="LytR_cpsA_psr"/>
    <property type="match status" value="1"/>
</dbReference>